<dbReference type="PANTHER" id="PTHR30160:SF1">
    <property type="entry name" value="LIPOPOLYSACCHARIDE 1,2-N-ACETYLGLUCOSAMINETRANSFERASE-RELATED"/>
    <property type="match status" value="1"/>
</dbReference>
<dbReference type="STRING" id="1036672.TKWG_07740"/>
<proteinExistence type="predicted"/>
<evidence type="ECO:0000313" key="1">
    <source>
        <dbReference type="EMBL" id="AFK61965.1"/>
    </source>
</evidence>
<evidence type="ECO:0000313" key="2">
    <source>
        <dbReference type="Proteomes" id="UP000005267"/>
    </source>
</evidence>
<dbReference type="AlphaFoldDB" id="I3UAC7"/>
<gene>
    <name evidence="1" type="ordered locus">TKWG_07740</name>
</gene>
<keyword evidence="1" id="KW-0808">Transferase</keyword>
<keyword evidence="2" id="KW-1185">Reference proteome</keyword>
<dbReference type="HOGENOM" id="CLU_1575166_0_0_4"/>
<reference evidence="1 2" key="1">
    <citation type="journal article" date="2011" name="J. Bacteriol.">
        <title>Whole-genome shotgun sequencing of the sulfur-oxidizing chemoautotroph Tetrathiobacter kashmirensis.</title>
        <authorList>
            <person name="Ghosh W."/>
            <person name="George A."/>
            <person name="Agarwal A."/>
            <person name="Raj P."/>
            <person name="Alam M."/>
            <person name="Pyne P."/>
            <person name="Das Gupta S.K."/>
        </authorList>
    </citation>
    <scope>NUCLEOTIDE SEQUENCE [LARGE SCALE GENOMIC DNA]</scope>
    <source>
        <strain evidence="1 2">WT001</strain>
    </source>
</reference>
<accession>I3UAC7</accession>
<dbReference type="GO" id="GO:0008713">
    <property type="term" value="F:ADP-heptose-lipopolysaccharide heptosyltransferase activity"/>
    <property type="evidence" value="ECO:0007669"/>
    <property type="project" value="TreeGrafter"/>
</dbReference>
<dbReference type="GO" id="GO:0009244">
    <property type="term" value="P:lipopolysaccharide core region biosynthetic process"/>
    <property type="evidence" value="ECO:0007669"/>
    <property type="project" value="TreeGrafter"/>
</dbReference>
<dbReference type="RefSeq" id="WP_014750056.1">
    <property type="nucleotide sequence ID" value="NC_017964.1"/>
</dbReference>
<protein>
    <submittedName>
        <fullName evidence="1">Glycosyl transferase family protein</fullName>
    </submittedName>
</protein>
<reference evidence="2" key="2">
    <citation type="journal article" date="2013" name="PLoS ONE">
        <title>Genome implosion elicits host-confinement in Alcaligenaceae: evidence from the comparative genomics of Tetrathiobacter kashmirensis, a pathogen in the making.</title>
        <authorList>
            <person name="Ghosh W."/>
            <person name="Alam M."/>
            <person name="Roy C."/>
            <person name="Pyne P."/>
            <person name="George A."/>
            <person name="Chakraborty R."/>
            <person name="Majumder S."/>
            <person name="Agarwal A."/>
            <person name="Chakraborty S."/>
            <person name="Majumdar S."/>
            <person name="Gupta S.K."/>
        </authorList>
    </citation>
    <scope>NUCLEOTIDE SEQUENCE [LARGE SCALE GENOMIC DNA]</scope>
    <source>
        <strain evidence="2">WT001</strain>
    </source>
</reference>
<dbReference type="Gene3D" id="3.40.50.2000">
    <property type="entry name" value="Glycogen Phosphorylase B"/>
    <property type="match status" value="1"/>
</dbReference>
<dbReference type="Proteomes" id="UP000005267">
    <property type="component" value="Chromosome"/>
</dbReference>
<dbReference type="GO" id="GO:0005829">
    <property type="term" value="C:cytosol"/>
    <property type="evidence" value="ECO:0007669"/>
    <property type="project" value="TreeGrafter"/>
</dbReference>
<dbReference type="EMBL" id="CP003555">
    <property type="protein sequence ID" value="AFK61965.1"/>
    <property type="molecule type" value="Genomic_DNA"/>
</dbReference>
<sequence>MTERQHWKHARKILCIRLDNMGDVLMTTPAMRALKTAVPGRSITLLASPAGVALAPHMPFVDSTITYNAPWLKNADNCPMADEQTLQALRAGHFDAAVIFTVYSQSPLPAALLCRLAGIPMTLAYCRENPIGYCQTGCLRPSPSWLRGMKCNANWIWLRRCRLFLPIPA</sequence>
<dbReference type="SUPFAM" id="SSF53756">
    <property type="entry name" value="UDP-Glycosyltransferase/glycogen phosphorylase"/>
    <property type="match status" value="1"/>
</dbReference>
<name>I3UAC7_ADVKW</name>
<dbReference type="KEGG" id="aka:TKWG_07740"/>
<organism evidence="1 2">
    <name type="scientific">Advenella kashmirensis (strain DSM 17095 / LMG 22695 / WT001)</name>
    <name type="common">Tetrathiobacter kashmirensis</name>
    <dbReference type="NCBI Taxonomy" id="1036672"/>
    <lineage>
        <taxon>Bacteria</taxon>
        <taxon>Pseudomonadati</taxon>
        <taxon>Pseudomonadota</taxon>
        <taxon>Betaproteobacteria</taxon>
        <taxon>Burkholderiales</taxon>
        <taxon>Alcaligenaceae</taxon>
    </lineage>
</organism>
<dbReference type="InterPro" id="IPR051199">
    <property type="entry name" value="LPS_LOS_Heptosyltrfase"/>
</dbReference>
<dbReference type="PANTHER" id="PTHR30160">
    <property type="entry name" value="TETRAACYLDISACCHARIDE 4'-KINASE-RELATED"/>
    <property type="match status" value="1"/>
</dbReference>